<evidence type="ECO:0000313" key="4">
    <source>
        <dbReference type="Proteomes" id="UP001183809"/>
    </source>
</evidence>
<accession>A0ABU2U9J7</accession>
<comment type="caution">
    <text evidence="3">The sequence shown here is derived from an EMBL/GenBank/DDBJ whole genome shotgun (WGS) entry which is preliminary data.</text>
</comment>
<gene>
    <name evidence="3" type="ORF">RM764_44030</name>
</gene>
<organism evidence="3 4">
    <name type="scientific">Streptomyces gibsoniae</name>
    <dbReference type="NCBI Taxonomy" id="3075529"/>
    <lineage>
        <taxon>Bacteria</taxon>
        <taxon>Bacillati</taxon>
        <taxon>Actinomycetota</taxon>
        <taxon>Actinomycetes</taxon>
        <taxon>Kitasatosporales</taxon>
        <taxon>Streptomycetaceae</taxon>
        <taxon>Streptomyces</taxon>
    </lineage>
</organism>
<dbReference type="InterPro" id="IPR023393">
    <property type="entry name" value="START-like_dom_sf"/>
</dbReference>
<dbReference type="Gene3D" id="3.30.530.20">
    <property type="match status" value="1"/>
</dbReference>
<dbReference type="Proteomes" id="UP001183809">
    <property type="component" value="Unassembled WGS sequence"/>
</dbReference>
<dbReference type="RefSeq" id="WP_311701242.1">
    <property type="nucleotide sequence ID" value="NZ_JAVREY010000133.1"/>
</dbReference>
<proteinExistence type="inferred from homology"/>
<protein>
    <submittedName>
        <fullName evidence="3">SRPBCC family protein</fullName>
    </submittedName>
</protein>
<dbReference type="Pfam" id="PF08327">
    <property type="entry name" value="AHSA1"/>
    <property type="match status" value="1"/>
</dbReference>
<evidence type="ECO:0000259" key="2">
    <source>
        <dbReference type="Pfam" id="PF08327"/>
    </source>
</evidence>
<evidence type="ECO:0000313" key="3">
    <source>
        <dbReference type="EMBL" id="MDT0469824.1"/>
    </source>
</evidence>
<comment type="similarity">
    <text evidence="1">Belongs to the AHA1 family.</text>
</comment>
<name>A0ABU2U9J7_9ACTN</name>
<dbReference type="SUPFAM" id="SSF55961">
    <property type="entry name" value="Bet v1-like"/>
    <property type="match status" value="1"/>
</dbReference>
<reference evidence="4" key="1">
    <citation type="submission" date="2023-07" db="EMBL/GenBank/DDBJ databases">
        <title>30 novel species of actinomycetes from the DSMZ collection.</title>
        <authorList>
            <person name="Nouioui I."/>
        </authorList>
    </citation>
    <scope>NUCLEOTIDE SEQUENCE [LARGE SCALE GENOMIC DNA]</scope>
    <source>
        <strain evidence="4">DSM 41699</strain>
    </source>
</reference>
<keyword evidence="4" id="KW-1185">Reference proteome</keyword>
<evidence type="ECO:0000256" key="1">
    <source>
        <dbReference type="ARBA" id="ARBA00006817"/>
    </source>
</evidence>
<sequence length="153" mass="17179">MTDSSVRRSVTVQAPIEKAFAVFTQGFDGWWPRNHKIGESDLKQAVLEGKEGGRWYEIDTDGSECDWGRVLAWEPPTRLVLAWQIDATWKFDPELVTEVEIRFVSEGPGRTRVELEHRDLDRFGEAQEQARAAFDSPGGWAGLLEAFAQAAAA</sequence>
<dbReference type="InterPro" id="IPR013538">
    <property type="entry name" value="ASHA1/2-like_C"/>
</dbReference>
<feature type="domain" description="Activator of Hsp90 ATPase homologue 1/2-like C-terminal" evidence="2">
    <location>
        <begin position="14"/>
        <end position="150"/>
    </location>
</feature>
<dbReference type="CDD" id="cd08891">
    <property type="entry name" value="SRPBCC_CalC"/>
    <property type="match status" value="1"/>
</dbReference>
<dbReference type="EMBL" id="JAVREY010000133">
    <property type="protein sequence ID" value="MDT0469824.1"/>
    <property type="molecule type" value="Genomic_DNA"/>
</dbReference>